<dbReference type="PROSITE" id="PS00609">
    <property type="entry name" value="GLYCOSYL_HYDROL_F32"/>
    <property type="match status" value="1"/>
</dbReference>
<dbReference type="InterPro" id="IPR023296">
    <property type="entry name" value="Glyco_hydro_beta-prop_sf"/>
</dbReference>
<dbReference type="InterPro" id="IPR013148">
    <property type="entry name" value="Glyco_hydro_32_N"/>
</dbReference>
<evidence type="ECO:0000313" key="7">
    <source>
        <dbReference type="Proteomes" id="UP000651112"/>
    </source>
</evidence>
<evidence type="ECO:0000313" key="6">
    <source>
        <dbReference type="EMBL" id="MBD1422028.1"/>
    </source>
</evidence>
<dbReference type="InterPro" id="IPR013320">
    <property type="entry name" value="ConA-like_dom_sf"/>
</dbReference>
<reference evidence="6 7" key="1">
    <citation type="submission" date="2020-08" db="EMBL/GenBank/DDBJ databases">
        <title>Sphingobacterium sp. DN00404 isolated from aquaculture water.</title>
        <authorList>
            <person name="Zhang M."/>
        </authorList>
    </citation>
    <scope>NUCLEOTIDE SEQUENCE [LARGE SCALE GENOMIC DNA]</scope>
    <source>
        <strain evidence="6 7">KCTC 42746</strain>
    </source>
</reference>
<keyword evidence="3" id="KW-0326">Glycosidase</keyword>
<dbReference type="RefSeq" id="WP_190313725.1">
    <property type="nucleotide sequence ID" value="NZ_JACNYL010000002.1"/>
</dbReference>
<evidence type="ECO:0000256" key="3">
    <source>
        <dbReference type="ARBA" id="ARBA00023295"/>
    </source>
</evidence>
<dbReference type="PANTHER" id="PTHR42800:SF1">
    <property type="entry name" value="EXOINULINASE INUD (AFU_ORTHOLOGUE AFUA_5G00480)"/>
    <property type="match status" value="1"/>
</dbReference>
<dbReference type="GO" id="GO:0016787">
    <property type="term" value="F:hydrolase activity"/>
    <property type="evidence" value="ECO:0007669"/>
    <property type="project" value="UniProtKB-KW"/>
</dbReference>
<dbReference type="SMART" id="SM00640">
    <property type="entry name" value="Glyco_32"/>
    <property type="match status" value="1"/>
</dbReference>
<dbReference type="InterPro" id="IPR001362">
    <property type="entry name" value="Glyco_hydro_32"/>
</dbReference>
<comment type="caution">
    <text evidence="6">The sequence shown here is derived from an EMBL/GenBank/DDBJ whole genome shotgun (WGS) entry which is preliminary data.</text>
</comment>
<dbReference type="PANTHER" id="PTHR42800">
    <property type="entry name" value="EXOINULINASE INUD (AFU_ORTHOLOGUE AFUA_5G00480)"/>
    <property type="match status" value="1"/>
</dbReference>
<evidence type="ECO:0000259" key="5">
    <source>
        <dbReference type="Pfam" id="PF00251"/>
    </source>
</evidence>
<accession>A0ABR7XS97</accession>
<feature type="domain" description="Glycosyl hydrolase family 32 N-terminal" evidence="5">
    <location>
        <begin position="125"/>
        <end position="413"/>
    </location>
</feature>
<dbReference type="SUPFAM" id="SSF75005">
    <property type="entry name" value="Arabinanase/levansucrase/invertase"/>
    <property type="match status" value="1"/>
</dbReference>
<dbReference type="Gene3D" id="2.115.10.20">
    <property type="entry name" value="Glycosyl hydrolase domain, family 43"/>
    <property type="match status" value="1"/>
</dbReference>
<evidence type="ECO:0000256" key="2">
    <source>
        <dbReference type="ARBA" id="ARBA00022801"/>
    </source>
</evidence>
<evidence type="ECO:0000256" key="1">
    <source>
        <dbReference type="ARBA" id="ARBA00009902"/>
    </source>
</evidence>
<dbReference type="EMBL" id="JACNYL010000002">
    <property type="protein sequence ID" value="MBD1422028.1"/>
    <property type="molecule type" value="Genomic_DNA"/>
</dbReference>
<dbReference type="Proteomes" id="UP000651112">
    <property type="component" value="Unassembled WGS sequence"/>
</dbReference>
<dbReference type="Pfam" id="PF00251">
    <property type="entry name" value="Glyco_hydro_32N"/>
    <property type="match status" value="1"/>
</dbReference>
<feature type="chain" id="PRO_5045911391" evidence="4">
    <location>
        <begin position="18"/>
        <end position="559"/>
    </location>
</feature>
<dbReference type="Gene3D" id="2.60.120.560">
    <property type="entry name" value="Exo-inulinase, domain 1"/>
    <property type="match status" value="1"/>
</dbReference>
<comment type="similarity">
    <text evidence="1">Belongs to the glycosyl hydrolase 32 family.</text>
</comment>
<keyword evidence="4" id="KW-0732">Signal</keyword>
<name>A0ABR7XS97_9SPHI</name>
<feature type="signal peptide" evidence="4">
    <location>
        <begin position="1"/>
        <end position="17"/>
    </location>
</feature>
<keyword evidence="2 6" id="KW-0378">Hydrolase</keyword>
<keyword evidence="7" id="KW-1185">Reference proteome</keyword>
<proteinExistence type="inferred from homology"/>
<dbReference type="SUPFAM" id="SSF49899">
    <property type="entry name" value="Concanavalin A-like lectins/glucanases"/>
    <property type="match status" value="1"/>
</dbReference>
<sequence>MKYTFILLFFVPFLVCAQQTEKQSTYSVFKLEKGWLKLPVKNGAPKRNVVMQAQEKTIRFFDIEFGFDQADWYTYVDLRPWLGKEVDMHLDTIISDSSFCKLVTQVDTPLFNADLYMERHRAQYHFSPKRGWLNDPNGLVYYKGEYHLFFQHNPYGLRWGNMHWGHAVSTDLVHWKELDIALYPDERGTMFSGSAIVDTHNSSGLGTIDDPPLLLFYTCAEGTWEQGIAYSLDGRTFTKLPGVAMPSIVPGNRDPKVIWHEASQKWVMTLYVTEADEQHAIYFFQSDNLLNWRQVSIVNGGIGEDRYLYECPELYELPLGADSSNIKWVLSAVNGVYAIGDFDGTTFYPLYERIQGNHGRGYYAAQLFNNDPKGRRIEMGWRHTHTDLDGMTFNQSMSLPMSLSLQQRGAKFVVTRTPVQELESLRTKKYDCRRDTFDSLSINPLLDLQPRLLEIDMVLQPSPKSSFLMKMNGIEINYDVYTGRFEVDDVVNTIPLQDGLLKLRLFLDRVGIEIFAQDGEFYIPINKNTNSSTPQYAFHVSSEEMACLKFDVYELSAIW</sequence>
<gene>
    <name evidence="6" type="ORF">H8B21_10645</name>
</gene>
<dbReference type="InterPro" id="IPR018053">
    <property type="entry name" value="Glyco_hydro_32_AS"/>
</dbReference>
<dbReference type="CDD" id="cd18622">
    <property type="entry name" value="GH32_Inu-like"/>
    <property type="match status" value="1"/>
</dbReference>
<organism evidence="6 7">
    <name type="scientific">Sphingobacterium chuzhouense</name>
    <dbReference type="NCBI Taxonomy" id="1742264"/>
    <lineage>
        <taxon>Bacteria</taxon>
        <taxon>Pseudomonadati</taxon>
        <taxon>Bacteroidota</taxon>
        <taxon>Sphingobacteriia</taxon>
        <taxon>Sphingobacteriales</taxon>
        <taxon>Sphingobacteriaceae</taxon>
        <taxon>Sphingobacterium</taxon>
    </lineage>
</organism>
<evidence type="ECO:0000256" key="4">
    <source>
        <dbReference type="SAM" id="SignalP"/>
    </source>
</evidence>
<protein>
    <submittedName>
        <fullName evidence="6">Glycoside hydrolase family 32 protein</fullName>
    </submittedName>
</protein>